<evidence type="ECO:0000256" key="1">
    <source>
        <dbReference type="ARBA" id="ARBA00006739"/>
    </source>
</evidence>
<dbReference type="SUPFAM" id="SSF88713">
    <property type="entry name" value="Glycoside hydrolase/deacetylase"/>
    <property type="match status" value="1"/>
</dbReference>
<keyword evidence="4" id="KW-1133">Transmembrane helix</keyword>
<dbReference type="SMART" id="SM00636">
    <property type="entry name" value="Glyco_18"/>
    <property type="match status" value="1"/>
</dbReference>
<proteinExistence type="inferred from homology"/>
<dbReference type="GO" id="GO:0016757">
    <property type="term" value="F:glycosyltransferase activity"/>
    <property type="evidence" value="ECO:0007669"/>
    <property type="project" value="UniProtKB-KW"/>
</dbReference>
<dbReference type="GO" id="GO:0005975">
    <property type="term" value="P:carbohydrate metabolic process"/>
    <property type="evidence" value="ECO:0007669"/>
    <property type="project" value="InterPro"/>
</dbReference>
<dbReference type="Pfam" id="PF00535">
    <property type="entry name" value="Glycos_transf_2"/>
    <property type="match status" value="1"/>
</dbReference>
<dbReference type="KEGG" id="pbk:Back11_41380"/>
<dbReference type="PANTHER" id="PTHR43630:SF1">
    <property type="entry name" value="POLY-BETA-1,6-N-ACETYL-D-GLUCOSAMINE SYNTHASE"/>
    <property type="match status" value="1"/>
</dbReference>
<feature type="transmembrane region" description="Helical" evidence="4">
    <location>
        <begin position="1154"/>
        <end position="1172"/>
    </location>
</feature>
<dbReference type="AlphaFoldDB" id="A0A3G9JCX2"/>
<dbReference type="InterPro" id="IPR029070">
    <property type="entry name" value="Chitinase_insertion_sf"/>
</dbReference>
<dbReference type="GO" id="GO:0008061">
    <property type="term" value="F:chitin binding"/>
    <property type="evidence" value="ECO:0007669"/>
    <property type="project" value="InterPro"/>
</dbReference>
<evidence type="ECO:0000256" key="4">
    <source>
        <dbReference type="SAM" id="Phobius"/>
    </source>
</evidence>
<keyword evidence="2" id="KW-0328">Glycosyltransferase</keyword>
<dbReference type="InterPro" id="IPR002509">
    <property type="entry name" value="NODB_dom"/>
</dbReference>
<dbReference type="Pfam" id="PF01522">
    <property type="entry name" value="Polysacc_deac_1"/>
    <property type="match status" value="1"/>
</dbReference>
<organism evidence="7 8">
    <name type="scientific">Paenibacillus baekrokdamisoli</name>
    <dbReference type="NCBI Taxonomy" id="1712516"/>
    <lineage>
        <taxon>Bacteria</taxon>
        <taxon>Bacillati</taxon>
        <taxon>Bacillota</taxon>
        <taxon>Bacilli</taxon>
        <taxon>Bacillales</taxon>
        <taxon>Paenibacillaceae</taxon>
        <taxon>Paenibacillus</taxon>
    </lineage>
</organism>
<feature type="transmembrane region" description="Helical" evidence="4">
    <location>
        <begin position="149"/>
        <end position="174"/>
    </location>
</feature>
<dbReference type="InterPro" id="IPR018639">
    <property type="entry name" value="DUF2062"/>
</dbReference>
<dbReference type="CDD" id="cd06423">
    <property type="entry name" value="CESA_like"/>
    <property type="match status" value="1"/>
</dbReference>
<evidence type="ECO:0000256" key="3">
    <source>
        <dbReference type="ARBA" id="ARBA00022679"/>
    </source>
</evidence>
<gene>
    <name evidence="7" type="ORF">Back11_41380</name>
</gene>
<keyword evidence="3 7" id="KW-0808">Transferase</keyword>
<feature type="domain" description="NodB homology" evidence="5">
    <location>
        <begin position="602"/>
        <end position="789"/>
    </location>
</feature>
<dbReference type="EMBL" id="AP019308">
    <property type="protein sequence ID" value="BBH22793.1"/>
    <property type="molecule type" value="Genomic_DNA"/>
</dbReference>
<dbReference type="Pfam" id="PF09835">
    <property type="entry name" value="DUF2062"/>
    <property type="match status" value="1"/>
</dbReference>
<dbReference type="PROSITE" id="PS51677">
    <property type="entry name" value="NODB"/>
    <property type="match status" value="1"/>
</dbReference>
<accession>A0A3G9JCX2</accession>
<feature type="transmembrane region" description="Helical" evidence="4">
    <location>
        <begin position="38"/>
        <end position="55"/>
    </location>
</feature>
<keyword evidence="4" id="KW-0812">Transmembrane</keyword>
<dbReference type="InterPro" id="IPR001223">
    <property type="entry name" value="Glyco_hydro18_cat"/>
</dbReference>
<evidence type="ECO:0000256" key="2">
    <source>
        <dbReference type="ARBA" id="ARBA00022676"/>
    </source>
</evidence>
<evidence type="ECO:0000313" key="8">
    <source>
        <dbReference type="Proteomes" id="UP000275368"/>
    </source>
</evidence>
<feature type="transmembrane region" description="Helical" evidence="4">
    <location>
        <begin position="62"/>
        <end position="82"/>
    </location>
</feature>
<feature type="transmembrane region" description="Helical" evidence="4">
    <location>
        <begin position="102"/>
        <end position="122"/>
    </location>
</feature>
<protein>
    <submittedName>
        <fullName evidence="7">Glycosyl transferase family 2</fullName>
    </submittedName>
</protein>
<keyword evidence="8" id="KW-1185">Reference proteome</keyword>
<evidence type="ECO:0000313" key="7">
    <source>
        <dbReference type="EMBL" id="BBH22793.1"/>
    </source>
</evidence>
<evidence type="ECO:0000259" key="6">
    <source>
        <dbReference type="PROSITE" id="PS51910"/>
    </source>
</evidence>
<dbReference type="InterPro" id="IPR011583">
    <property type="entry name" value="Chitinase_II/V-like_cat"/>
</dbReference>
<dbReference type="GO" id="GO:0016810">
    <property type="term" value="F:hydrolase activity, acting on carbon-nitrogen (but not peptide) bonds"/>
    <property type="evidence" value="ECO:0007669"/>
    <property type="project" value="InterPro"/>
</dbReference>
<dbReference type="PROSITE" id="PS51910">
    <property type="entry name" value="GH18_2"/>
    <property type="match status" value="1"/>
</dbReference>
<dbReference type="Gene3D" id="3.10.50.10">
    <property type="match status" value="1"/>
</dbReference>
<dbReference type="Proteomes" id="UP000275368">
    <property type="component" value="Chromosome"/>
</dbReference>
<reference evidence="7 8" key="1">
    <citation type="submission" date="2018-11" db="EMBL/GenBank/DDBJ databases">
        <title>Complete genome sequence of Paenibacillus baekrokdamisoli strain KCTC 33723.</title>
        <authorList>
            <person name="Kang S.W."/>
            <person name="Lee K.C."/>
            <person name="Kim K.K."/>
            <person name="Kim J.S."/>
            <person name="Kim D.S."/>
            <person name="Ko S.H."/>
            <person name="Yang S.H."/>
            <person name="Lee J.S."/>
        </authorList>
    </citation>
    <scope>NUCLEOTIDE SEQUENCE [LARGE SCALE GENOMIC DNA]</scope>
    <source>
        <strain evidence="7 8">KCTC 33723</strain>
    </source>
</reference>
<comment type="similarity">
    <text evidence="1">Belongs to the glycosyltransferase 2 family.</text>
</comment>
<sequence length="1235" mass="139279">MHDVIRKTSRRLLASLFSPVTALRGAAAGSVGLFIGLLPLYDFRFVAILLISALFRLNLPAIVLGMSITFLFPFLHLFSFLTGQHLGSYMNFHGRSHFLGNTITGIVLALLSFPLFLLIFNLPLAQNLGKRDYVFQDENKRRWLLTKRLFIAFVSFTILILAVFGVSIGVNPFLPQLSLNSDRNLLHRLSPIAEKLSESTLEHQLRQEDKEHPTFQLDYRRHHRVTEVAQPHEEEVYGFYVNWDDKSKESLLQNDKSLTTLLPEWYFLKKDLTINDQTDSDVVQIAKARNLKIEPILSNYVNNKWDGALVHQLLADPDKVKQLTQLLYNQVESQGEAGINIDFENIDKQDQDLLTAFITVLSNTFHAHGLQVTEDVPADDNAFDYGALAKVADRLIVMMYDEHSGDGPAGPVASQNWFEQTLDQLDIPPDKIIVSMGNYGYDWVENDHQPAEAVTFGDIMDMAQQSHLIMQWDDESGNPYMRYKDNNDSHIVWFLDAATLYNQIKVVRDNDFKGVAVWRLGSEDPSIWKLLNHPAAKVNEISEVNSLESVRYLGAGEILRITSAASVGKRTLTTDENGIADESYLTYPLPYVVERYGKPKGKQVVLTFDDGPSGQYTPQILQILKRYGIKASFFVVGENAEMHPELIQQLYKEGHELGNHTFTHPDVAAISLFQTRMELNATQRLIQEITGHSMTFFRPPYVADAEPSTPAELLPILRGQEMGYTMVGELIDPEDWAKPPADEIVRRVMDRLPQGNVILLHDAGGNREQTVKALPKIIEQIKSKGYTFTTLSQLIGKTRGETMPVVSASDSPLLVYDRAVFNALMDWSTLLQILLGTAIAIGVIRVACLALLAWRHKKSYRPADPQDNFKPPVSVVLAAYNEEKVIVQTVRSILQSDYPNLEIVIVDDGSTDQTKEVIREAFGDRKDVRLITKSNGGKASAVNMGFKVSQGDFIVALDADTLIAPDAISLLIRHFRDDNMAAVSGNVKVGNVRNILTSWQHIEYVTGFNLERRAFDRLNCITVVPGAIGAWRKTMIEQAGYYKEDTLAEDTDLTLSLLRLGFTIGYEERAYAYTEAPDDVRSFIKQRYRWTYGTLQCLWKHRKALLNPKHKTLGYIGLPNMWLFQYVYQTISPIIDILFVCSLFTSSAGKACGYYAGFFLLDLLVAIFAFRLEKVSLKPLASLFLQRIVYRQFMTYVIIKSLLAAVKGMAVGWNKLKRKGNMDIEAQGGNKTSSL</sequence>
<dbReference type="InterPro" id="IPR017853">
    <property type="entry name" value="GH"/>
</dbReference>
<dbReference type="Pfam" id="PF00704">
    <property type="entry name" value="Glyco_hydro_18"/>
    <property type="match status" value="1"/>
</dbReference>
<dbReference type="Gene3D" id="3.90.550.10">
    <property type="entry name" value="Spore Coat Polysaccharide Biosynthesis Protein SpsA, Chain A"/>
    <property type="match status" value="1"/>
</dbReference>
<dbReference type="InterPro" id="IPR001173">
    <property type="entry name" value="Glyco_trans_2-like"/>
</dbReference>
<dbReference type="InterPro" id="IPR029044">
    <property type="entry name" value="Nucleotide-diphossugar_trans"/>
</dbReference>
<feature type="transmembrane region" description="Helical" evidence="4">
    <location>
        <begin position="1193"/>
        <end position="1213"/>
    </location>
</feature>
<dbReference type="Gene3D" id="3.20.20.370">
    <property type="entry name" value="Glycoside hydrolase/deacetylase"/>
    <property type="match status" value="1"/>
</dbReference>
<dbReference type="CDD" id="cd10962">
    <property type="entry name" value="CE4_GT2-like"/>
    <property type="match status" value="1"/>
</dbReference>
<dbReference type="SUPFAM" id="SSF51445">
    <property type="entry name" value="(Trans)glycosidases"/>
    <property type="match status" value="1"/>
</dbReference>
<dbReference type="Gene3D" id="3.20.20.80">
    <property type="entry name" value="Glycosidases"/>
    <property type="match status" value="1"/>
</dbReference>
<feature type="domain" description="GH18" evidence="6">
    <location>
        <begin position="234"/>
        <end position="541"/>
    </location>
</feature>
<dbReference type="PANTHER" id="PTHR43630">
    <property type="entry name" value="POLY-BETA-1,6-N-ACETYL-D-GLUCOSAMINE SYNTHASE"/>
    <property type="match status" value="1"/>
</dbReference>
<keyword evidence="4" id="KW-0472">Membrane</keyword>
<dbReference type="InterPro" id="IPR011330">
    <property type="entry name" value="Glyco_hydro/deAcase_b/a-brl"/>
</dbReference>
<feature type="transmembrane region" description="Helical" evidence="4">
    <location>
        <begin position="1126"/>
        <end position="1148"/>
    </location>
</feature>
<dbReference type="SUPFAM" id="SSF53448">
    <property type="entry name" value="Nucleotide-diphospho-sugar transferases"/>
    <property type="match status" value="1"/>
</dbReference>
<evidence type="ECO:0000259" key="5">
    <source>
        <dbReference type="PROSITE" id="PS51677"/>
    </source>
</evidence>
<name>A0A3G9JCX2_9BACL</name>